<dbReference type="InterPro" id="IPR006913">
    <property type="entry name" value="CENP-V/GFA"/>
</dbReference>
<dbReference type="Proteomes" id="UP000201838">
    <property type="component" value="Unassembled WGS sequence"/>
</dbReference>
<dbReference type="EMBL" id="FXXQ01000026">
    <property type="protein sequence ID" value="SMX25737.1"/>
    <property type="molecule type" value="Genomic_DNA"/>
</dbReference>
<evidence type="ECO:0000313" key="7">
    <source>
        <dbReference type="Proteomes" id="UP000201838"/>
    </source>
</evidence>
<dbReference type="PROSITE" id="PS51891">
    <property type="entry name" value="CENP_V_GFA"/>
    <property type="match status" value="1"/>
</dbReference>
<name>A0A238J564_9RHOB</name>
<evidence type="ECO:0000259" key="5">
    <source>
        <dbReference type="PROSITE" id="PS51891"/>
    </source>
</evidence>
<dbReference type="PANTHER" id="PTHR33337">
    <property type="entry name" value="GFA DOMAIN-CONTAINING PROTEIN"/>
    <property type="match status" value="1"/>
</dbReference>
<protein>
    <submittedName>
        <fullName evidence="6">Glutathione-dependent formaldehyde-activating enzyme</fullName>
    </submittedName>
</protein>
<feature type="domain" description="CENP-V/GFA" evidence="5">
    <location>
        <begin position="2"/>
        <end position="120"/>
    </location>
</feature>
<evidence type="ECO:0000256" key="2">
    <source>
        <dbReference type="ARBA" id="ARBA00022723"/>
    </source>
</evidence>
<dbReference type="SUPFAM" id="SSF51316">
    <property type="entry name" value="Mss4-like"/>
    <property type="match status" value="1"/>
</dbReference>
<dbReference type="PANTHER" id="PTHR33337:SF33">
    <property type="entry name" value="CENP-V_GFA DOMAIN-CONTAINING PROTEIN"/>
    <property type="match status" value="1"/>
</dbReference>
<reference evidence="7" key="1">
    <citation type="submission" date="2017-05" db="EMBL/GenBank/DDBJ databases">
        <authorList>
            <person name="Rodrigo-Torres L."/>
            <person name="Arahal R. D."/>
            <person name="Lucena T."/>
        </authorList>
    </citation>
    <scope>NUCLEOTIDE SEQUENCE [LARGE SCALE GENOMIC DNA]</scope>
    <source>
        <strain evidence="7">CECT 8489</strain>
    </source>
</reference>
<comment type="similarity">
    <text evidence="1">Belongs to the Gfa family.</text>
</comment>
<dbReference type="GO" id="GO:0016846">
    <property type="term" value="F:carbon-sulfur lyase activity"/>
    <property type="evidence" value="ECO:0007669"/>
    <property type="project" value="InterPro"/>
</dbReference>
<dbReference type="GO" id="GO:0046872">
    <property type="term" value="F:metal ion binding"/>
    <property type="evidence" value="ECO:0007669"/>
    <property type="project" value="UniProtKB-KW"/>
</dbReference>
<dbReference type="InterPro" id="IPR011057">
    <property type="entry name" value="Mss4-like_sf"/>
</dbReference>
<evidence type="ECO:0000313" key="6">
    <source>
        <dbReference type="EMBL" id="SMX25737.1"/>
    </source>
</evidence>
<evidence type="ECO:0000256" key="4">
    <source>
        <dbReference type="ARBA" id="ARBA00023239"/>
    </source>
</evidence>
<dbReference type="Pfam" id="PF04828">
    <property type="entry name" value="GFA"/>
    <property type="match status" value="1"/>
</dbReference>
<dbReference type="AlphaFoldDB" id="A0A238J564"/>
<sequence>MLEGGCGCGALTYRMTSEPMFVHCCHCRECQKQTGSAYVMNAFIEADQIEYEGSTTEHLLPTPSGKGQIITRCGECGVAVFSNYLIRGGALRWVRVGTLNDPSRCPPQAQIFVKSKQPWVPLNPEIPSFDEFYQFESDWPEKSYLRLKKAFEKLANK</sequence>
<gene>
    <name evidence="6" type="ORF">BOA8489_03881</name>
</gene>
<dbReference type="Gene3D" id="3.90.1590.10">
    <property type="entry name" value="glutathione-dependent formaldehyde- activating enzyme (gfa)"/>
    <property type="match status" value="1"/>
</dbReference>
<keyword evidence="7" id="KW-1185">Reference proteome</keyword>
<keyword evidence="2" id="KW-0479">Metal-binding</keyword>
<dbReference type="OrthoDB" id="9807246at2"/>
<proteinExistence type="inferred from homology"/>
<keyword evidence="4" id="KW-0456">Lyase</keyword>
<dbReference type="RefSeq" id="WP_093975915.1">
    <property type="nucleotide sequence ID" value="NZ_FXXQ01000026.1"/>
</dbReference>
<evidence type="ECO:0000256" key="1">
    <source>
        <dbReference type="ARBA" id="ARBA00005495"/>
    </source>
</evidence>
<keyword evidence="3" id="KW-0862">Zinc</keyword>
<evidence type="ECO:0000256" key="3">
    <source>
        <dbReference type="ARBA" id="ARBA00022833"/>
    </source>
</evidence>
<accession>A0A238J564</accession>
<organism evidence="6 7">
    <name type="scientific">Boseongicola aestuarii</name>
    <dbReference type="NCBI Taxonomy" id="1470561"/>
    <lineage>
        <taxon>Bacteria</taxon>
        <taxon>Pseudomonadati</taxon>
        <taxon>Pseudomonadota</taxon>
        <taxon>Alphaproteobacteria</taxon>
        <taxon>Rhodobacterales</taxon>
        <taxon>Paracoccaceae</taxon>
        <taxon>Boseongicola</taxon>
    </lineage>
</organism>